<dbReference type="Proteomes" id="UP000193244">
    <property type="component" value="Unassembled WGS sequence"/>
</dbReference>
<evidence type="ECO:0000256" key="3">
    <source>
        <dbReference type="ARBA" id="ARBA00022679"/>
    </source>
</evidence>
<dbReference type="STRING" id="150121.SAMN06296010_1206"/>
<proteinExistence type="predicted"/>
<keyword evidence="7" id="KW-1185">Reference proteome</keyword>
<dbReference type="GO" id="GO:0003677">
    <property type="term" value="F:DNA binding"/>
    <property type="evidence" value="ECO:0007669"/>
    <property type="project" value="InterPro"/>
</dbReference>
<dbReference type="PRINTS" id="PR00507">
    <property type="entry name" value="N12N6MTFRASE"/>
</dbReference>
<evidence type="ECO:0000259" key="5">
    <source>
        <dbReference type="Pfam" id="PF02384"/>
    </source>
</evidence>
<dbReference type="GO" id="GO:0009007">
    <property type="term" value="F:site-specific DNA-methyltransferase (adenine-specific) activity"/>
    <property type="evidence" value="ECO:0007669"/>
    <property type="project" value="UniProtKB-EC"/>
</dbReference>
<protein>
    <recommendedName>
        <fullName evidence="1">site-specific DNA-methyltransferase (adenine-specific)</fullName>
        <ecNumber evidence="1">2.1.1.72</ecNumber>
    </recommendedName>
</protein>
<dbReference type="OrthoDB" id="4280289at2"/>
<evidence type="ECO:0000256" key="2">
    <source>
        <dbReference type="ARBA" id="ARBA00022603"/>
    </source>
</evidence>
<dbReference type="GO" id="GO:0032259">
    <property type="term" value="P:methylation"/>
    <property type="evidence" value="ECO:0007669"/>
    <property type="project" value="UniProtKB-KW"/>
</dbReference>
<feature type="domain" description="DNA methylase adenine-specific" evidence="5">
    <location>
        <begin position="18"/>
        <end position="109"/>
    </location>
</feature>
<dbReference type="InterPro" id="IPR003356">
    <property type="entry name" value="DNA_methylase_A-5"/>
</dbReference>
<dbReference type="InterPro" id="IPR050953">
    <property type="entry name" value="N4_N6_ade-DNA_methylase"/>
</dbReference>
<dbReference type="RefSeq" id="WP_085484044.1">
    <property type="nucleotide sequence ID" value="NZ_FXAY01000002.1"/>
</dbReference>
<evidence type="ECO:0000256" key="1">
    <source>
        <dbReference type="ARBA" id="ARBA00011900"/>
    </source>
</evidence>
<dbReference type="PANTHER" id="PTHR33841">
    <property type="entry name" value="DNA METHYLTRANSFERASE YEEA-RELATED"/>
    <property type="match status" value="1"/>
</dbReference>
<dbReference type="EC" id="2.1.1.72" evidence="1"/>
<keyword evidence="2 6" id="KW-0489">Methyltransferase</keyword>
<name>A0A1X7JAP3_9MICO</name>
<evidence type="ECO:0000313" key="7">
    <source>
        <dbReference type="Proteomes" id="UP000193244"/>
    </source>
</evidence>
<comment type="catalytic activity">
    <reaction evidence="4">
        <text>a 2'-deoxyadenosine in DNA + S-adenosyl-L-methionine = an N(6)-methyl-2'-deoxyadenosine in DNA + S-adenosyl-L-homocysteine + H(+)</text>
        <dbReference type="Rhea" id="RHEA:15197"/>
        <dbReference type="Rhea" id="RHEA-COMP:12418"/>
        <dbReference type="Rhea" id="RHEA-COMP:12419"/>
        <dbReference type="ChEBI" id="CHEBI:15378"/>
        <dbReference type="ChEBI" id="CHEBI:57856"/>
        <dbReference type="ChEBI" id="CHEBI:59789"/>
        <dbReference type="ChEBI" id="CHEBI:90615"/>
        <dbReference type="ChEBI" id="CHEBI:90616"/>
        <dbReference type="EC" id="2.1.1.72"/>
    </reaction>
</comment>
<keyword evidence="3" id="KW-0808">Transferase</keyword>
<dbReference type="AlphaFoldDB" id="A0A1X7JAP3"/>
<dbReference type="PANTHER" id="PTHR33841:SF1">
    <property type="entry name" value="DNA METHYLTRANSFERASE A"/>
    <property type="match status" value="1"/>
</dbReference>
<accession>A0A1X7JAP3</accession>
<dbReference type="GO" id="GO:0008170">
    <property type="term" value="F:N-methyltransferase activity"/>
    <property type="evidence" value="ECO:0007669"/>
    <property type="project" value="InterPro"/>
</dbReference>
<organism evidence="6 7">
    <name type="scientific">Agreia pratensis</name>
    <dbReference type="NCBI Taxonomy" id="150121"/>
    <lineage>
        <taxon>Bacteria</taxon>
        <taxon>Bacillati</taxon>
        <taxon>Actinomycetota</taxon>
        <taxon>Actinomycetes</taxon>
        <taxon>Micrococcales</taxon>
        <taxon>Microbacteriaceae</taxon>
        <taxon>Agreia</taxon>
    </lineage>
</organism>
<dbReference type="Gene3D" id="3.40.50.150">
    <property type="entry name" value="Vaccinia Virus protein VP39"/>
    <property type="match status" value="1"/>
</dbReference>
<dbReference type="Pfam" id="PF02384">
    <property type="entry name" value="N6_Mtase"/>
    <property type="match status" value="1"/>
</dbReference>
<evidence type="ECO:0000313" key="6">
    <source>
        <dbReference type="EMBL" id="SMG24869.1"/>
    </source>
</evidence>
<dbReference type="InterPro" id="IPR029063">
    <property type="entry name" value="SAM-dependent_MTases_sf"/>
</dbReference>
<gene>
    <name evidence="6" type="ORF">SAMN06296010_1206</name>
</gene>
<dbReference type="EMBL" id="FXAY01000002">
    <property type="protein sequence ID" value="SMG24869.1"/>
    <property type="molecule type" value="Genomic_DNA"/>
</dbReference>
<dbReference type="SUPFAM" id="SSF53335">
    <property type="entry name" value="S-adenosyl-L-methionine-dependent methyltransferases"/>
    <property type="match status" value="1"/>
</dbReference>
<evidence type="ECO:0000256" key="4">
    <source>
        <dbReference type="ARBA" id="ARBA00047942"/>
    </source>
</evidence>
<reference evidence="7" key="1">
    <citation type="submission" date="2017-04" db="EMBL/GenBank/DDBJ databases">
        <authorList>
            <person name="Varghese N."/>
            <person name="Submissions S."/>
        </authorList>
    </citation>
    <scope>NUCLEOTIDE SEQUENCE [LARGE SCALE GENOMIC DNA]</scope>
    <source>
        <strain evidence="7">VKM Ac-2510</strain>
    </source>
</reference>
<sequence length="212" mass="24191">MTAHVPSEVLVKSKRRVADHGEVFTPNWMVEAMLDLVKIESERIDSRVLEPACGSGNFLIPVLKRKLATVHTRYGKSDFERRHHALLALMCIYGIELLADNVAECRQNLMELFANYVDARPDSLVVRAAEHVLVANIVQGDALTMTAVDGRPIMFPEWGYLGKGRFQRRDFRYDNLTQRASFQGTLWEHLEEHEIFTPSQEYSAMTIEQLAS</sequence>